<dbReference type="EMBL" id="KN840597">
    <property type="protein sequence ID" value="KIP03871.1"/>
    <property type="molecule type" value="Genomic_DNA"/>
</dbReference>
<protein>
    <submittedName>
        <fullName evidence="1">Uncharacterized protein</fullName>
    </submittedName>
</protein>
<dbReference type="AlphaFoldDB" id="A0A0C3RTB1"/>
<dbReference type="InterPro" id="IPR031755">
    <property type="entry name" value="Inhibitor_I66"/>
</dbReference>
<evidence type="ECO:0000313" key="1">
    <source>
        <dbReference type="EMBL" id="KIP03871.1"/>
    </source>
</evidence>
<reference evidence="1 2" key="1">
    <citation type="journal article" date="2014" name="PLoS Genet.">
        <title>Analysis of the Phlebiopsis gigantea genome, transcriptome and secretome provides insight into its pioneer colonization strategies of wood.</title>
        <authorList>
            <person name="Hori C."/>
            <person name="Ishida T."/>
            <person name="Igarashi K."/>
            <person name="Samejima M."/>
            <person name="Suzuki H."/>
            <person name="Master E."/>
            <person name="Ferreira P."/>
            <person name="Ruiz-Duenas F.J."/>
            <person name="Held B."/>
            <person name="Canessa P."/>
            <person name="Larrondo L.F."/>
            <person name="Schmoll M."/>
            <person name="Druzhinina I.S."/>
            <person name="Kubicek C.P."/>
            <person name="Gaskell J.A."/>
            <person name="Kersten P."/>
            <person name="St John F."/>
            <person name="Glasner J."/>
            <person name="Sabat G."/>
            <person name="Splinter BonDurant S."/>
            <person name="Syed K."/>
            <person name="Yadav J."/>
            <person name="Mgbeahuruike A.C."/>
            <person name="Kovalchuk A."/>
            <person name="Asiegbu F.O."/>
            <person name="Lackner G."/>
            <person name="Hoffmeister D."/>
            <person name="Rencoret J."/>
            <person name="Gutierrez A."/>
            <person name="Sun H."/>
            <person name="Lindquist E."/>
            <person name="Barry K."/>
            <person name="Riley R."/>
            <person name="Grigoriev I.V."/>
            <person name="Henrissat B."/>
            <person name="Kues U."/>
            <person name="Berka R.M."/>
            <person name="Martinez A.T."/>
            <person name="Covert S.F."/>
            <person name="Blanchette R.A."/>
            <person name="Cullen D."/>
        </authorList>
    </citation>
    <scope>NUCLEOTIDE SEQUENCE [LARGE SCALE GENOMIC DNA]</scope>
    <source>
        <strain evidence="1 2">11061_1 CR5-6</strain>
    </source>
</reference>
<sequence length="151" mass="16636">MSDSLLKQISSGAGFKIKGRATSTVVGRAEIENQSITTPKPIYGAGRTDMLWTFEDVNREDNTCIIKCGGAPVSEKDGLLWAFTDNVDNTTIDRWSLRSPFVQGSLLVIVKADSTRQWLLPDPETGRTQLKVGTSIEGENDEQLFEIEALE</sequence>
<accession>A0A0C3RTB1</accession>
<dbReference type="GO" id="GO:0004867">
    <property type="term" value="F:serine-type endopeptidase inhibitor activity"/>
    <property type="evidence" value="ECO:0007669"/>
    <property type="project" value="InterPro"/>
</dbReference>
<dbReference type="Gene3D" id="2.80.10.50">
    <property type="match status" value="1"/>
</dbReference>
<name>A0A0C3RTB1_PHLG1</name>
<dbReference type="Pfam" id="PF16850">
    <property type="entry name" value="Inhibitor_I66"/>
    <property type="match status" value="1"/>
</dbReference>
<dbReference type="Proteomes" id="UP000053257">
    <property type="component" value="Unassembled WGS sequence"/>
</dbReference>
<dbReference type="CDD" id="cd23428">
    <property type="entry name" value="beta-trefoil_Ricin_SPI"/>
    <property type="match status" value="1"/>
</dbReference>
<evidence type="ECO:0000313" key="2">
    <source>
        <dbReference type="Proteomes" id="UP000053257"/>
    </source>
</evidence>
<proteinExistence type="predicted"/>
<organism evidence="1 2">
    <name type="scientific">Phlebiopsis gigantea (strain 11061_1 CR5-6)</name>
    <name type="common">White-rot fungus</name>
    <name type="synonym">Peniophora gigantea</name>
    <dbReference type="NCBI Taxonomy" id="745531"/>
    <lineage>
        <taxon>Eukaryota</taxon>
        <taxon>Fungi</taxon>
        <taxon>Dikarya</taxon>
        <taxon>Basidiomycota</taxon>
        <taxon>Agaricomycotina</taxon>
        <taxon>Agaricomycetes</taxon>
        <taxon>Polyporales</taxon>
        <taxon>Phanerochaetaceae</taxon>
        <taxon>Phlebiopsis</taxon>
    </lineage>
</organism>
<keyword evidence="2" id="KW-1185">Reference proteome</keyword>
<gene>
    <name evidence="1" type="ORF">PHLGIDRAFT_20141</name>
</gene>
<dbReference type="HOGENOM" id="CLU_1732140_0_0_1"/>